<dbReference type="AlphaFoldDB" id="A0AA97PH24"/>
<accession>A0AA97PH24</accession>
<sequence>MCDFEEFVFTCGCSEQRLKSYCHAARNDPERRCRNVRKLRNIWDQNVECEEHWRQRNQWLWAQHQQMLLQQQQQQQQQQHQQQHQ</sequence>
<protein>
    <submittedName>
        <fullName evidence="1">Uncharacterized protein</fullName>
    </submittedName>
</protein>
<gene>
    <name evidence="1" type="ORF">OOU_Y34scaffold00768g25</name>
</gene>
<dbReference type="Proteomes" id="UP000011086">
    <property type="component" value="Unassembled WGS sequence"/>
</dbReference>
<name>A0AA97PH24_PYRO3</name>
<dbReference type="EMBL" id="JH793914">
    <property type="protein sequence ID" value="ELQ34381.1"/>
    <property type="molecule type" value="Genomic_DNA"/>
</dbReference>
<reference evidence="1" key="1">
    <citation type="journal article" date="2012" name="PLoS Genet.">
        <title>Comparative analysis of the genomes of two field isolates of the rice blast fungus Magnaporthe oryzae.</title>
        <authorList>
            <person name="Xue M."/>
            <person name="Yang J."/>
            <person name="Li Z."/>
            <person name="Hu S."/>
            <person name="Yao N."/>
            <person name="Dean R.A."/>
            <person name="Zhao W."/>
            <person name="Shen M."/>
            <person name="Zhang H."/>
            <person name="Li C."/>
            <person name="Liu L."/>
            <person name="Cao L."/>
            <person name="Xu X."/>
            <person name="Xing Y."/>
            <person name="Hsiang T."/>
            <person name="Zhang Z."/>
            <person name="Xu J.R."/>
            <person name="Peng Y.L."/>
        </authorList>
    </citation>
    <scope>NUCLEOTIDE SEQUENCE</scope>
    <source>
        <strain evidence="1">Y34</strain>
    </source>
</reference>
<evidence type="ECO:0000313" key="1">
    <source>
        <dbReference type="EMBL" id="ELQ34381.1"/>
    </source>
</evidence>
<organism evidence="1">
    <name type="scientific">Pyricularia oryzae (strain Y34)</name>
    <name type="common">Rice blast fungus</name>
    <name type="synonym">Magnaporthe oryzae</name>
    <dbReference type="NCBI Taxonomy" id="1143189"/>
    <lineage>
        <taxon>Eukaryota</taxon>
        <taxon>Fungi</taxon>
        <taxon>Dikarya</taxon>
        <taxon>Ascomycota</taxon>
        <taxon>Pezizomycotina</taxon>
        <taxon>Sordariomycetes</taxon>
        <taxon>Sordariomycetidae</taxon>
        <taxon>Magnaporthales</taxon>
        <taxon>Pyriculariaceae</taxon>
        <taxon>Pyricularia</taxon>
    </lineage>
</organism>
<proteinExistence type="predicted"/>